<protein>
    <recommendedName>
        <fullName evidence="3">Decaprenyl-diphosphate synthase subunit 2</fullName>
    </recommendedName>
</protein>
<evidence type="ECO:0000313" key="2">
    <source>
        <dbReference type="Proteomes" id="UP001642540"/>
    </source>
</evidence>
<evidence type="ECO:0000313" key="1">
    <source>
        <dbReference type="EMBL" id="CAL8138310.1"/>
    </source>
</evidence>
<name>A0ABP1RXD6_9HEXA</name>
<accession>A0ABP1RXD6</accession>
<proteinExistence type="predicted"/>
<keyword evidence="2" id="KW-1185">Reference proteome</keyword>
<sequence>MILSKLVDTSRASTFIVAQRYFQTVRSVQPETSPGIVQGIGFESIALSEKKRQVDRRKETGVADILLQVQALDGLPENPSHIEHLVGRATQGKSYQSHVISQKAKESLLKRDHNDHLNYPKQKYEVGGIDIATKTQLILQSPHPVRYVIEREVHKSQQGFHRRLPSYHTWIMLFGRSLMSQQNRSESAYDGLLNHVANASDSGMFSSDIHQTILDIPDEHPSIENCSAQLHMGNKYAVLVGDYFAIRCLYNAEKTKTNSVMVAITEGVEEFTCSFSATLLDKTVGYPLVLSPNASVRDWVFHSQKAFGYFRGGLYAALALRYKSDERSKIERQMATLVTNLSLFLKASAEMEALQEAESFVPSPFLLTSLPAVLYQSEHPQMFATLRKRGYEMDNDYLRELQTIICRSSSSQKARNLISDFATETTQAFHHLAKDQYYANVFDSLIEAVKQECL</sequence>
<evidence type="ECO:0008006" key="3">
    <source>
        <dbReference type="Google" id="ProtNLM"/>
    </source>
</evidence>
<dbReference type="Proteomes" id="UP001642540">
    <property type="component" value="Unassembled WGS sequence"/>
</dbReference>
<organism evidence="1 2">
    <name type="scientific">Orchesella dallaii</name>
    <dbReference type="NCBI Taxonomy" id="48710"/>
    <lineage>
        <taxon>Eukaryota</taxon>
        <taxon>Metazoa</taxon>
        <taxon>Ecdysozoa</taxon>
        <taxon>Arthropoda</taxon>
        <taxon>Hexapoda</taxon>
        <taxon>Collembola</taxon>
        <taxon>Entomobryomorpha</taxon>
        <taxon>Entomobryoidea</taxon>
        <taxon>Orchesellidae</taxon>
        <taxon>Orchesellinae</taxon>
        <taxon>Orchesella</taxon>
    </lineage>
</organism>
<dbReference type="EMBL" id="CAXLJM020000122">
    <property type="protein sequence ID" value="CAL8138310.1"/>
    <property type="molecule type" value="Genomic_DNA"/>
</dbReference>
<comment type="caution">
    <text evidence="1">The sequence shown here is derived from an EMBL/GenBank/DDBJ whole genome shotgun (WGS) entry which is preliminary data.</text>
</comment>
<reference evidence="1 2" key="1">
    <citation type="submission" date="2024-08" db="EMBL/GenBank/DDBJ databases">
        <authorList>
            <person name="Cucini C."/>
            <person name="Frati F."/>
        </authorList>
    </citation>
    <scope>NUCLEOTIDE SEQUENCE [LARGE SCALE GENOMIC DNA]</scope>
</reference>
<gene>
    <name evidence="1" type="ORF">ODALV1_LOCUS27312</name>
</gene>